<name>A0A4C1WBZ6_EUMVA</name>
<organism evidence="1 2">
    <name type="scientific">Eumeta variegata</name>
    <name type="common">Bagworm moth</name>
    <name type="synonym">Eumeta japonica</name>
    <dbReference type="NCBI Taxonomy" id="151549"/>
    <lineage>
        <taxon>Eukaryota</taxon>
        <taxon>Metazoa</taxon>
        <taxon>Ecdysozoa</taxon>
        <taxon>Arthropoda</taxon>
        <taxon>Hexapoda</taxon>
        <taxon>Insecta</taxon>
        <taxon>Pterygota</taxon>
        <taxon>Neoptera</taxon>
        <taxon>Endopterygota</taxon>
        <taxon>Lepidoptera</taxon>
        <taxon>Glossata</taxon>
        <taxon>Ditrysia</taxon>
        <taxon>Tineoidea</taxon>
        <taxon>Psychidae</taxon>
        <taxon>Oiketicinae</taxon>
        <taxon>Eumeta</taxon>
    </lineage>
</organism>
<proteinExistence type="predicted"/>
<sequence>MPEVRAHAPNPFPVSLIDGVRSQRDKTWIYCYMPERKQQCSKWVFEGDRKLTKLRQARSIGKKRLHFFSPRQILFARSHLKNKRLSGIPPSSYDVILASEKLKLVTNFRFLVAKQQTHKGPVTSARHVATSPCTVAALGVGDVGDRRRPRA</sequence>
<accession>A0A4C1WBZ6</accession>
<evidence type="ECO:0000313" key="1">
    <source>
        <dbReference type="EMBL" id="GBP48918.1"/>
    </source>
</evidence>
<dbReference type="AlphaFoldDB" id="A0A4C1WBZ6"/>
<reference evidence="1 2" key="1">
    <citation type="journal article" date="2019" name="Commun. Biol.">
        <title>The bagworm genome reveals a unique fibroin gene that provides high tensile strength.</title>
        <authorList>
            <person name="Kono N."/>
            <person name="Nakamura H."/>
            <person name="Ohtoshi R."/>
            <person name="Tomita M."/>
            <person name="Numata K."/>
            <person name="Arakawa K."/>
        </authorList>
    </citation>
    <scope>NUCLEOTIDE SEQUENCE [LARGE SCALE GENOMIC DNA]</scope>
</reference>
<gene>
    <name evidence="1" type="ORF">EVAR_96899_1</name>
</gene>
<keyword evidence="2" id="KW-1185">Reference proteome</keyword>
<dbReference type="Proteomes" id="UP000299102">
    <property type="component" value="Unassembled WGS sequence"/>
</dbReference>
<comment type="caution">
    <text evidence="1">The sequence shown here is derived from an EMBL/GenBank/DDBJ whole genome shotgun (WGS) entry which is preliminary data.</text>
</comment>
<dbReference type="EMBL" id="BGZK01000533">
    <property type="protein sequence ID" value="GBP48918.1"/>
    <property type="molecule type" value="Genomic_DNA"/>
</dbReference>
<protein>
    <submittedName>
        <fullName evidence="1">Uncharacterized protein</fullName>
    </submittedName>
</protein>
<dbReference type="OrthoDB" id="10017160at2759"/>
<evidence type="ECO:0000313" key="2">
    <source>
        <dbReference type="Proteomes" id="UP000299102"/>
    </source>
</evidence>